<feature type="domain" description="AMP-activated protein kinase glycogen-binding" evidence="2">
    <location>
        <begin position="4"/>
        <end position="50"/>
    </location>
</feature>
<dbReference type="GO" id="GO:0005737">
    <property type="term" value="C:cytoplasm"/>
    <property type="evidence" value="ECO:0007669"/>
    <property type="project" value="TreeGrafter"/>
</dbReference>
<evidence type="ECO:0000313" key="4">
    <source>
        <dbReference type="Proteomes" id="UP000246171"/>
    </source>
</evidence>
<dbReference type="GO" id="GO:0005634">
    <property type="term" value="C:nucleus"/>
    <property type="evidence" value="ECO:0007669"/>
    <property type="project" value="TreeGrafter"/>
</dbReference>
<name>A0A317VIM7_ASPEC</name>
<evidence type="ECO:0000256" key="1">
    <source>
        <dbReference type="ARBA" id="ARBA00038216"/>
    </source>
</evidence>
<dbReference type="InterPro" id="IPR014756">
    <property type="entry name" value="Ig_E-set"/>
</dbReference>
<dbReference type="PANTHER" id="PTHR10343">
    <property type="entry name" value="5'-AMP-ACTIVATED PROTEIN KINASE , BETA SUBUNIT"/>
    <property type="match status" value="1"/>
</dbReference>
<dbReference type="RefSeq" id="XP_025388031.1">
    <property type="nucleotide sequence ID" value="XM_025535005.1"/>
</dbReference>
<dbReference type="Gene3D" id="2.60.40.10">
    <property type="entry name" value="Immunoglobulins"/>
    <property type="match status" value="1"/>
</dbReference>
<dbReference type="PANTHER" id="PTHR10343:SF81">
    <property type="entry name" value="CRUCIFORM DNA-RECOGNIZING PROTEIN 1-RELATED"/>
    <property type="match status" value="1"/>
</dbReference>
<dbReference type="EMBL" id="MSFU01000013">
    <property type="protein sequence ID" value="PWY72878.1"/>
    <property type="molecule type" value="Genomic_DNA"/>
</dbReference>
<dbReference type="VEuPathDB" id="FungiDB:BO83DRAFT_42167"/>
<dbReference type="GO" id="GO:0019901">
    <property type="term" value="F:protein kinase binding"/>
    <property type="evidence" value="ECO:0007669"/>
    <property type="project" value="TreeGrafter"/>
</dbReference>
<reference evidence="3" key="1">
    <citation type="submission" date="2016-12" db="EMBL/GenBank/DDBJ databases">
        <title>The genomes of Aspergillus section Nigri reveals drivers in fungal speciation.</title>
        <authorList>
            <consortium name="DOE Joint Genome Institute"/>
            <person name="Vesth T.C."/>
            <person name="Nybo J."/>
            <person name="Theobald S."/>
            <person name="Brandl J."/>
            <person name="Frisvad J.C."/>
            <person name="Nielsen K.F."/>
            <person name="Lyhne E.K."/>
            <person name="Kogle M.E."/>
            <person name="Kuo A."/>
            <person name="Riley R."/>
            <person name="Clum A."/>
            <person name="Nolan M."/>
            <person name="Lipzen A."/>
            <person name="Salamov A."/>
            <person name="Henrissat B."/>
            <person name="Wiebenga A."/>
            <person name="De vries R.P."/>
            <person name="Grigoriev I.V."/>
            <person name="Mortensen U.H."/>
            <person name="Andersen M.R."/>
            <person name="Baker S.E."/>
        </authorList>
    </citation>
    <scope>NUCLEOTIDE SEQUENCE</scope>
    <source>
        <strain evidence="3">CBS 122712</strain>
    </source>
</reference>
<dbReference type="GO" id="GO:0007165">
    <property type="term" value="P:signal transduction"/>
    <property type="evidence" value="ECO:0007669"/>
    <property type="project" value="TreeGrafter"/>
</dbReference>
<sequence>MGSYTFTWPYSANEVFVTGTFDDWGKTVKLDRVGDVFEKEVPLPVTDEKVHYKSRTGVVSPSHVSLLSSPPKL</sequence>
<dbReference type="GeneID" id="37056967"/>
<protein>
    <recommendedName>
        <fullName evidence="2">AMP-activated protein kinase glycogen-binding domain-containing protein</fullName>
    </recommendedName>
</protein>
<dbReference type="OrthoDB" id="5873279at2759"/>
<dbReference type="GO" id="GO:0031588">
    <property type="term" value="C:nucleotide-activated protein kinase complex"/>
    <property type="evidence" value="ECO:0007669"/>
    <property type="project" value="TreeGrafter"/>
</dbReference>
<evidence type="ECO:0000313" key="3">
    <source>
        <dbReference type="EMBL" id="PWY72878.1"/>
    </source>
</evidence>
<dbReference type="InterPro" id="IPR013783">
    <property type="entry name" value="Ig-like_fold"/>
</dbReference>
<accession>A0A317VIM7</accession>
<keyword evidence="4" id="KW-1185">Reference proteome</keyword>
<proteinExistence type="inferred from homology"/>
<organism evidence="3 4">
    <name type="scientific">Aspergillus eucalypticola (strain CBS 122712 / IBT 29274)</name>
    <dbReference type="NCBI Taxonomy" id="1448314"/>
    <lineage>
        <taxon>Eukaryota</taxon>
        <taxon>Fungi</taxon>
        <taxon>Dikarya</taxon>
        <taxon>Ascomycota</taxon>
        <taxon>Pezizomycotina</taxon>
        <taxon>Eurotiomycetes</taxon>
        <taxon>Eurotiomycetidae</taxon>
        <taxon>Eurotiales</taxon>
        <taxon>Aspergillaceae</taxon>
        <taxon>Aspergillus</taxon>
        <taxon>Aspergillus subgen. Circumdati</taxon>
    </lineage>
</organism>
<dbReference type="Pfam" id="PF16561">
    <property type="entry name" value="AMPK1_CBM"/>
    <property type="match status" value="1"/>
</dbReference>
<dbReference type="Proteomes" id="UP000246171">
    <property type="component" value="Unassembled WGS sequence"/>
</dbReference>
<dbReference type="AlphaFoldDB" id="A0A317VIM7"/>
<comment type="caution">
    <text evidence="3">The sequence shown here is derived from an EMBL/GenBank/DDBJ whole genome shotgun (WGS) entry which is preliminary data.</text>
</comment>
<dbReference type="SUPFAM" id="SSF81296">
    <property type="entry name" value="E set domains"/>
    <property type="match status" value="1"/>
</dbReference>
<dbReference type="InterPro" id="IPR032640">
    <property type="entry name" value="AMPK1_CBM"/>
</dbReference>
<dbReference type="InterPro" id="IPR050827">
    <property type="entry name" value="CRP1_MDG1_kinase"/>
</dbReference>
<gene>
    <name evidence="3" type="ORF">BO83DRAFT_42167</name>
</gene>
<dbReference type="CDD" id="cd02859">
    <property type="entry name" value="E_set_AMPKbeta_like_N"/>
    <property type="match status" value="1"/>
</dbReference>
<evidence type="ECO:0000259" key="2">
    <source>
        <dbReference type="Pfam" id="PF16561"/>
    </source>
</evidence>
<comment type="similarity">
    <text evidence="1">Belongs to the CRP1/MDG1 family.</text>
</comment>